<accession>A0A367FI25</accession>
<keyword evidence="2" id="KW-1185">Reference proteome</keyword>
<organism evidence="1 2">
    <name type="scientific">Sphaerisporangium album</name>
    <dbReference type="NCBI Taxonomy" id="509200"/>
    <lineage>
        <taxon>Bacteria</taxon>
        <taxon>Bacillati</taxon>
        <taxon>Actinomycetota</taxon>
        <taxon>Actinomycetes</taxon>
        <taxon>Streptosporangiales</taxon>
        <taxon>Streptosporangiaceae</taxon>
        <taxon>Sphaerisporangium</taxon>
    </lineage>
</organism>
<dbReference type="EMBL" id="QOIL01000011">
    <property type="protein sequence ID" value="RCG29482.1"/>
    <property type="molecule type" value="Genomic_DNA"/>
</dbReference>
<comment type="caution">
    <text evidence="1">The sequence shown here is derived from an EMBL/GenBank/DDBJ whole genome shotgun (WGS) entry which is preliminary data.</text>
</comment>
<sequence length="198" mass="21875">MPHHVEPTYRHLLEWYDFQMRNISVTWVPGTDTGRLAEVLGADPSTAGQRNLADAYDESYERAVSGEGPNPVLIGLAGAWLVVLEPLASGGRRKLEALSAAGEACCITVAHGSYCSFYYAREGRLVCRLVRLDDPEGDVRPLEPRLAGLGLRDKVTFDVWLTHAFLLAERITGVHLGEEWFADEHTRYFYGGALLVGS</sequence>
<dbReference type="Proteomes" id="UP000253094">
    <property type="component" value="Unassembled WGS sequence"/>
</dbReference>
<dbReference type="AlphaFoldDB" id="A0A367FI25"/>
<evidence type="ECO:0000313" key="1">
    <source>
        <dbReference type="EMBL" id="RCG29482.1"/>
    </source>
</evidence>
<name>A0A367FI25_9ACTN</name>
<proteinExistence type="predicted"/>
<protein>
    <submittedName>
        <fullName evidence="1">Uncharacterized protein</fullName>
    </submittedName>
</protein>
<evidence type="ECO:0000313" key="2">
    <source>
        <dbReference type="Proteomes" id="UP000253094"/>
    </source>
</evidence>
<reference evidence="1 2" key="1">
    <citation type="submission" date="2018-06" db="EMBL/GenBank/DDBJ databases">
        <title>Sphaerisporangium craniellae sp. nov., isolated from a marine sponge in the South China Sea.</title>
        <authorList>
            <person name="Li L."/>
        </authorList>
    </citation>
    <scope>NUCLEOTIDE SEQUENCE [LARGE SCALE GENOMIC DNA]</scope>
    <source>
        <strain evidence="1 2">CCTCC AA 208026</strain>
    </source>
</reference>
<gene>
    <name evidence="1" type="ORF">DQ384_20840</name>
</gene>